<dbReference type="OrthoDB" id="21470at2759"/>
<dbReference type="PROSITE" id="PS51061">
    <property type="entry name" value="R3H"/>
    <property type="match status" value="1"/>
</dbReference>
<feature type="compositionally biased region" description="Polar residues" evidence="9">
    <location>
        <begin position="141"/>
        <end position="156"/>
    </location>
</feature>
<dbReference type="InterPro" id="IPR034082">
    <property type="entry name" value="R3H_G-patch"/>
</dbReference>
<dbReference type="GO" id="GO:0003676">
    <property type="term" value="F:nucleic acid binding"/>
    <property type="evidence" value="ECO:0007669"/>
    <property type="project" value="UniProtKB-UniRule"/>
</dbReference>
<evidence type="ECO:0000256" key="5">
    <source>
        <dbReference type="ARBA" id="ARBA00022490"/>
    </source>
</evidence>
<dbReference type="STRING" id="1213857.A0A484FPC9"/>
<dbReference type="GO" id="GO:0008380">
    <property type="term" value="P:RNA splicing"/>
    <property type="evidence" value="ECO:0007669"/>
    <property type="project" value="UniProtKB-KW"/>
</dbReference>
<dbReference type="CDD" id="cd02646">
    <property type="entry name" value="R3H_G-patch"/>
    <property type="match status" value="1"/>
</dbReference>
<dbReference type="InterPro" id="IPR036867">
    <property type="entry name" value="R3H_dom_sf"/>
</dbReference>
<keyword evidence="13" id="KW-1185">Reference proteome</keyword>
<evidence type="ECO:0000313" key="12">
    <source>
        <dbReference type="EMBL" id="TDZ19686.1"/>
    </source>
</evidence>
<dbReference type="EMBL" id="AMCV02000019">
    <property type="protein sequence ID" value="TDZ19686.1"/>
    <property type="molecule type" value="Genomic_DNA"/>
</dbReference>
<proteinExistence type="inferred from homology"/>
<evidence type="ECO:0000256" key="7">
    <source>
        <dbReference type="ARBA" id="ARBA00023187"/>
    </source>
</evidence>
<organism evidence="12 13">
    <name type="scientific">Colletotrichum orbiculare (strain 104-T / ATCC 96160 / CBS 514.97 / LARS 414 / MAFF 240422)</name>
    <name type="common">Cucumber anthracnose fungus</name>
    <name type="synonym">Colletotrichum lagenarium</name>
    <dbReference type="NCBI Taxonomy" id="1213857"/>
    <lineage>
        <taxon>Eukaryota</taxon>
        <taxon>Fungi</taxon>
        <taxon>Dikarya</taxon>
        <taxon>Ascomycota</taxon>
        <taxon>Pezizomycotina</taxon>
        <taxon>Sordariomycetes</taxon>
        <taxon>Hypocreomycetidae</taxon>
        <taxon>Glomerellales</taxon>
        <taxon>Glomerellaceae</taxon>
        <taxon>Colletotrichum</taxon>
        <taxon>Colletotrichum orbiculare species complex</taxon>
    </lineage>
</organism>
<dbReference type="PANTHER" id="PTHR14195">
    <property type="entry name" value="G PATCH DOMAIN CONTAINING PROTEIN 2"/>
    <property type="match status" value="1"/>
</dbReference>
<evidence type="ECO:0000256" key="9">
    <source>
        <dbReference type="SAM" id="MobiDB-lite"/>
    </source>
</evidence>
<dbReference type="GO" id="GO:0005634">
    <property type="term" value="C:nucleus"/>
    <property type="evidence" value="ECO:0007669"/>
    <property type="project" value="UniProtKB-SubCell"/>
</dbReference>
<sequence length="655" mass="70959">MRRGGKRGGARAPMRNTPRPSSGTGQSDAAFTLQDEARSTAHRSSAWSSDSRLRYKPVSFVNTGASMPLSEPPKQSEDVPQNTSSDNSKKDARAVAEAATASLEVTSKTESHTARPMSSPHSQIHLGGSPPTPDTGPIELMSTTVQSPPATESPSPVGQLPFFLDVTGNRQLDRSSVRFARHGRSPSPVASDSSDEVILFKGRNNVPGDMSSPFNLGGIRTEIQVMEQHAKATYDDPAASAANERIDARKISQYNPAIGKQQEEDELIQDYIANMREHGYDAGPAPASAYSHRDLGGTLSEPESVGDRAHISLQTGGKSHPASDDGAEAGTDIATTNHICKHADRRTQGNIGKSVPDTLETTLSYIGSPKESSTADSQQSEPSEQDSEYDAFSAAADKLAAEVDDFDFMDWNRPALRRRKGKAAKHRMPQFENPDSELETKMQAAFQNDRLKKADRKRERQALRAQGLLGRNANPDDLRVKYPDGMGLQQIADELRTFLLGSNAILTLPPMDNHGRKVVHELASRFYIKSKSTGAGDQRRPMLHRTQRTAKFTEEAFEKAIFRVGRKHFPRNDRVVRMAIQGQSGRQGGGGHAGVNYQDGEVVGGSAPELGQENKGRAMLEKMGWSSGTALGALNNKGILQPVAHVVKRSKAGLG</sequence>
<gene>
    <name evidence="12" type="primary">SQS1</name>
    <name evidence="12" type="ORF">Cob_v007378</name>
</gene>
<feature type="compositionally biased region" description="Polar residues" evidence="9">
    <location>
        <begin position="18"/>
        <end position="29"/>
    </location>
</feature>
<keyword evidence="5" id="KW-0963">Cytoplasm</keyword>
<dbReference type="InterPro" id="IPR051189">
    <property type="entry name" value="Splicing_assoc_domain"/>
</dbReference>
<evidence type="ECO:0000256" key="3">
    <source>
        <dbReference type="ARBA" id="ARBA00010306"/>
    </source>
</evidence>
<evidence type="ECO:0000256" key="2">
    <source>
        <dbReference type="ARBA" id="ARBA00004496"/>
    </source>
</evidence>
<evidence type="ECO:0000259" key="10">
    <source>
        <dbReference type="PROSITE" id="PS50174"/>
    </source>
</evidence>
<dbReference type="GO" id="GO:0006397">
    <property type="term" value="P:mRNA processing"/>
    <property type="evidence" value="ECO:0007669"/>
    <property type="project" value="UniProtKB-KW"/>
</dbReference>
<dbReference type="SUPFAM" id="SSF82708">
    <property type="entry name" value="R3H domain"/>
    <property type="match status" value="1"/>
</dbReference>
<keyword evidence="8" id="KW-0539">Nucleus</keyword>
<keyword evidence="6" id="KW-0507">mRNA processing</keyword>
<comment type="subcellular location">
    <subcellularLocation>
        <location evidence="2">Cytoplasm</location>
    </subcellularLocation>
    <subcellularLocation>
        <location evidence="1">Nucleus</location>
    </subcellularLocation>
</comment>
<accession>A0A484FPC9</accession>
<evidence type="ECO:0000313" key="13">
    <source>
        <dbReference type="Proteomes" id="UP000014480"/>
    </source>
</evidence>
<comment type="similarity">
    <text evidence="3">Belongs to the SQS1 family.</text>
</comment>
<dbReference type="Gene3D" id="3.30.1370.50">
    <property type="entry name" value="R3H-like domain"/>
    <property type="match status" value="1"/>
</dbReference>
<evidence type="ECO:0000256" key="8">
    <source>
        <dbReference type="ARBA" id="ARBA00023242"/>
    </source>
</evidence>
<comment type="caution">
    <text evidence="12">The sequence shown here is derived from an EMBL/GenBank/DDBJ whole genome shotgun (WGS) entry which is preliminary data.</text>
</comment>
<dbReference type="SMART" id="SM00443">
    <property type="entry name" value="G_patch"/>
    <property type="match status" value="1"/>
</dbReference>
<evidence type="ECO:0000256" key="1">
    <source>
        <dbReference type="ARBA" id="ARBA00004123"/>
    </source>
</evidence>
<dbReference type="AlphaFoldDB" id="A0A484FPC9"/>
<name>A0A484FPC9_COLOR</name>
<dbReference type="Proteomes" id="UP000014480">
    <property type="component" value="Unassembled WGS sequence"/>
</dbReference>
<keyword evidence="7" id="KW-0508">mRNA splicing</keyword>
<evidence type="ECO:0000259" key="11">
    <source>
        <dbReference type="PROSITE" id="PS51061"/>
    </source>
</evidence>
<dbReference type="InterPro" id="IPR001374">
    <property type="entry name" value="R3H_dom"/>
</dbReference>
<feature type="region of interest" description="Disordered" evidence="9">
    <location>
        <begin position="1"/>
        <end position="162"/>
    </location>
</feature>
<evidence type="ECO:0000256" key="6">
    <source>
        <dbReference type="ARBA" id="ARBA00022664"/>
    </source>
</evidence>
<reference evidence="13" key="1">
    <citation type="journal article" date="2013" name="New Phytol.">
        <title>Comparative genomic and transcriptomic analyses reveal the hemibiotrophic stage shift of Colletotrichum fungi.</title>
        <authorList>
            <person name="Gan P."/>
            <person name="Ikeda K."/>
            <person name="Irieda H."/>
            <person name="Narusaka M."/>
            <person name="O'Connell R.J."/>
            <person name="Narusaka Y."/>
            <person name="Takano Y."/>
            <person name="Kubo Y."/>
            <person name="Shirasu K."/>
        </authorList>
    </citation>
    <scope>NUCLEOTIDE SEQUENCE [LARGE SCALE GENOMIC DNA]</scope>
    <source>
        <strain evidence="13">104-T / ATCC 96160 / CBS 514.97 / LARS 414 / MAFF 240422</strain>
    </source>
</reference>
<dbReference type="PROSITE" id="PS50174">
    <property type="entry name" value="G_PATCH"/>
    <property type="match status" value="1"/>
</dbReference>
<dbReference type="InterPro" id="IPR000467">
    <property type="entry name" value="G_patch_dom"/>
</dbReference>
<feature type="domain" description="R3H" evidence="11">
    <location>
        <begin position="485"/>
        <end position="547"/>
    </location>
</feature>
<dbReference type="Pfam" id="PF01585">
    <property type="entry name" value="G-patch"/>
    <property type="match status" value="1"/>
</dbReference>
<feature type="region of interest" description="Disordered" evidence="9">
    <location>
        <begin position="367"/>
        <end position="391"/>
    </location>
</feature>
<reference evidence="13" key="2">
    <citation type="journal article" date="2019" name="Mol. Plant Microbe Interact.">
        <title>Genome sequence resources for four phytopathogenic fungi from the Colletotrichum orbiculare species complex.</title>
        <authorList>
            <person name="Gan P."/>
            <person name="Tsushima A."/>
            <person name="Narusaka M."/>
            <person name="Narusaka Y."/>
            <person name="Takano Y."/>
            <person name="Kubo Y."/>
            <person name="Shirasu K."/>
        </authorList>
    </citation>
    <scope>GENOME REANNOTATION</scope>
    <source>
        <strain evidence="13">104-T / ATCC 96160 / CBS 514.97 / LARS 414 / MAFF 240422</strain>
    </source>
</reference>
<protein>
    <recommendedName>
        <fullName evidence="4">Protein SQS1</fullName>
    </recommendedName>
</protein>
<dbReference type="SMART" id="SM00393">
    <property type="entry name" value="R3H"/>
    <property type="match status" value="1"/>
</dbReference>
<evidence type="ECO:0000256" key="4">
    <source>
        <dbReference type="ARBA" id="ARBA00018964"/>
    </source>
</evidence>
<dbReference type="Pfam" id="PF01424">
    <property type="entry name" value="R3H"/>
    <property type="match status" value="1"/>
</dbReference>
<feature type="domain" description="G-patch" evidence="10">
    <location>
        <begin position="612"/>
        <end position="655"/>
    </location>
</feature>
<dbReference type="GO" id="GO:0005737">
    <property type="term" value="C:cytoplasm"/>
    <property type="evidence" value="ECO:0007669"/>
    <property type="project" value="UniProtKB-SubCell"/>
</dbReference>